<dbReference type="Proteomes" id="UP000297900">
    <property type="component" value="Unassembled WGS sequence"/>
</dbReference>
<keyword evidence="4" id="KW-1185">Reference proteome</keyword>
<gene>
    <name evidence="3" type="ORF">E2980_15765</name>
</gene>
<reference evidence="3 4" key="1">
    <citation type="submission" date="2019-03" db="EMBL/GenBank/DDBJ databases">
        <title>Cohnella endophytica sp. nov., a novel endophytic bacterium isolated from bark of Sonneratia apetala.</title>
        <authorList>
            <person name="Tuo L."/>
        </authorList>
    </citation>
    <scope>NUCLEOTIDE SEQUENCE [LARGE SCALE GENOMIC DNA]</scope>
    <source>
        <strain evidence="3 4">CCTCC AB 208254</strain>
    </source>
</reference>
<name>A0A4Y8LSP1_9BACL</name>
<dbReference type="AlphaFoldDB" id="A0A4Y8LSP1"/>
<keyword evidence="2" id="KW-1133">Transmembrane helix</keyword>
<evidence type="ECO:0000256" key="1">
    <source>
        <dbReference type="SAM" id="MobiDB-lite"/>
    </source>
</evidence>
<comment type="caution">
    <text evidence="3">The sequence shown here is derived from an EMBL/GenBank/DDBJ whole genome shotgun (WGS) entry which is preliminary data.</text>
</comment>
<evidence type="ECO:0000313" key="4">
    <source>
        <dbReference type="Proteomes" id="UP000297900"/>
    </source>
</evidence>
<dbReference type="OrthoDB" id="2628816at2"/>
<feature type="transmembrane region" description="Helical" evidence="2">
    <location>
        <begin position="49"/>
        <end position="69"/>
    </location>
</feature>
<dbReference type="EMBL" id="SOMN01000025">
    <property type="protein sequence ID" value="TFE24509.1"/>
    <property type="molecule type" value="Genomic_DNA"/>
</dbReference>
<accession>A0A4Y8LSP1</accession>
<keyword evidence="2" id="KW-0472">Membrane</keyword>
<protein>
    <submittedName>
        <fullName evidence="3">Uncharacterized protein</fullName>
    </submittedName>
</protein>
<evidence type="ECO:0000256" key="2">
    <source>
        <dbReference type="SAM" id="Phobius"/>
    </source>
</evidence>
<sequence length="420" mass="47071">MSDHKPEWYARLRKGPFEKAIFDSKMQQEMESHTKAEWSKSPKRRLNPWAAAVVAAVFLFIAIALVPAASQPFGSFRQSGGNADEPVMPIQYVLDHLQVGMSEEGVKQAFGDDFDGQGVRRDFAQGHKEDPNDMSTWSAVDTWRYDFGVNDGYVIAQNSGDTDEEAIFDLQGIRNGKIESQLVVYWKDRKVERAIFKDMDIEGNILTTQIGPGVEEAPPTEPPANDDPSGNPEMPPPNEGVRAVGDTSFGLFQLRPAKGGDEKIQALGAPSCLGQENDLQYSGDYELYFHKRSGDETLIQEFNQLEMIQRENNTIEFMKLEFPKLELYLFIPRYTDCHGLEFYAYGIDKETGEVSNFTFLNGEETYPNWTTSPNNLPQAVEGKLVVEGGRGAGQDGATRYVYDPDLATHQLVLESKEQIP</sequence>
<organism evidence="3 4">
    <name type="scientific">Cohnella luojiensis</name>
    <dbReference type="NCBI Taxonomy" id="652876"/>
    <lineage>
        <taxon>Bacteria</taxon>
        <taxon>Bacillati</taxon>
        <taxon>Bacillota</taxon>
        <taxon>Bacilli</taxon>
        <taxon>Bacillales</taxon>
        <taxon>Paenibacillaceae</taxon>
        <taxon>Cohnella</taxon>
    </lineage>
</organism>
<feature type="region of interest" description="Disordered" evidence="1">
    <location>
        <begin position="210"/>
        <end position="242"/>
    </location>
</feature>
<evidence type="ECO:0000313" key="3">
    <source>
        <dbReference type="EMBL" id="TFE24509.1"/>
    </source>
</evidence>
<keyword evidence="2" id="KW-0812">Transmembrane</keyword>
<proteinExistence type="predicted"/>
<dbReference type="RefSeq" id="WP_135153153.1">
    <property type="nucleotide sequence ID" value="NZ_SOMN01000025.1"/>
</dbReference>